<name>A0A5B7JLW5_PORTR</name>
<keyword evidence="2" id="KW-1185">Reference proteome</keyword>
<accession>A0A5B7JLW5</accession>
<dbReference type="EMBL" id="VSRR010097481">
    <property type="protein sequence ID" value="MPC94157.1"/>
    <property type="molecule type" value="Genomic_DNA"/>
</dbReference>
<protein>
    <submittedName>
        <fullName evidence="1">Uncharacterized protein</fullName>
    </submittedName>
</protein>
<dbReference type="Proteomes" id="UP000324222">
    <property type="component" value="Unassembled WGS sequence"/>
</dbReference>
<organism evidence="1 2">
    <name type="scientific">Portunus trituberculatus</name>
    <name type="common">Swimming crab</name>
    <name type="synonym">Neptunus trituberculatus</name>
    <dbReference type="NCBI Taxonomy" id="210409"/>
    <lineage>
        <taxon>Eukaryota</taxon>
        <taxon>Metazoa</taxon>
        <taxon>Ecdysozoa</taxon>
        <taxon>Arthropoda</taxon>
        <taxon>Crustacea</taxon>
        <taxon>Multicrustacea</taxon>
        <taxon>Malacostraca</taxon>
        <taxon>Eumalacostraca</taxon>
        <taxon>Eucarida</taxon>
        <taxon>Decapoda</taxon>
        <taxon>Pleocyemata</taxon>
        <taxon>Brachyura</taxon>
        <taxon>Eubrachyura</taxon>
        <taxon>Portunoidea</taxon>
        <taxon>Portunidae</taxon>
        <taxon>Portuninae</taxon>
        <taxon>Portunus</taxon>
    </lineage>
</organism>
<evidence type="ECO:0000313" key="2">
    <source>
        <dbReference type="Proteomes" id="UP000324222"/>
    </source>
</evidence>
<reference evidence="1 2" key="1">
    <citation type="submission" date="2019-05" db="EMBL/GenBank/DDBJ databases">
        <title>Another draft genome of Portunus trituberculatus and its Hox gene families provides insights of decapod evolution.</title>
        <authorList>
            <person name="Jeong J.-H."/>
            <person name="Song I."/>
            <person name="Kim S."/>
            <person name="Choi T."/>
            <person name="Kim D."/>
            <person name="Ryu S."/>
            <person name="Kim W."/>
        </authorList>
    </citation>
    <scope>NUCLEOTIDE SEQUENCE [LARGE SCALE GENOMIC DNA]</scope>
    <source>
        <tissue evidence="1">Muscle</tissue>
    </source>
</reference>
<sequence>MNVVVVAAGNECTTAAMTLEALRNLYRPENRVCLMTGFLWTVPPAPSPPSLLPPLLQGPTHGRLYSPPPPISHGLDENTAAGDGVGWLERGMKLGMEQGVVCVMLW</sequence>
<evidence type="ECO:0000313" key="1">
    <source>
        <dbReference type="EMBL" id="MPC94157.1"/>
    </source>
</evidence>
<dbReference type="AlphaFoldDB" id="A0A5B7JLW5"/>
<comment type="caution">
    <text evidence="1">The sequence shown here is derived from an EMBL/GenBank/DDBJ whole genome shotgun (WGS) entry which is preliminary data.</text>
</comment>
<proteinExistence type="predicted"/>
<gene>
    <name evidence="1" type="ORF">E2C01_089313</name>
</gene>